<accession>A0A3S8Z701</accession>
<dbReference type="GO" id="GO:0016872">
    <property type="term" value="F:intramolecular lyase activity"/>
    <property type="evidence" value="ECO:0007669"/>
    <property type="project" value="InterPro"/>
</dbReference>
<dbReference type="InterPro" id="IPR007721">
    <property type="entry name" value="RbsD_FucU"/>
</dbReference>
<protein>
    <recommendedName>
        <fullName evidence="2">D-ribose pyranase</fullName>
        <ecNumber evidence="2">5.4.99.62</ecNumber>
    </recommendedName>
</protein>
<organism evidence="6 7">
    <name type="scientific">Flaviflexus salsibiostraticola</name>
    <dbReference type="NCBI Taxonomy" id="1282737"/>
    <lineage>
        <taxon>Bacteria</taxon>
        <taxon>Bacillati</taxon>
        <taxon>Actinomycetota</taxon>
        <taxon>Actinomycetes</taxon>
        <taxon>Actinomycetales</taxon>
        <taxon>Actinomycetaceae</taxon>
        <taxon>Flaviflexus</taxon>
    </lineage>
</organism>
<dbReference type="PANTHER" id="PTHR37831">
    <property type="entry name" value="D-RIBOSE PYRANASE"/>
    <property type="match status" value="1"/>
</dbReference>
<gene>
    <name evidence="6" type="ORF">EJO69_02225</name>
</gene>
<dbReference type="Gene3D" id="3.40.1650.10">
    <property type="entry name" value="RbsD-like domain"/>
    <property type="match status" value="1"/>
</dbReference>
<dbReference type="InterPro" id="IPR023750">
    <property type="entry name" value="RbsD-like_sf"/>
</dbReference>
<proteinExistence type="predicted"/>
<dbReference type="GO" id="GO:0019303">
    <property type="term" value="P:D-ribose catabolic process"/>
    <property type="evidence" value="ECO:0007669"/>
    <property type="project" value="TreeGrafter"/>
</dbReference>
<dbReference type="OrthoDB" id="9805009at2"/>
<dbReference type="AlphaFoldDB" id="A0A3S8Z701"/>
<keyword evidence="7" id="KW-1185">Reference proteome</keyword>
<dbReference type="KEGG" id="fsl:EJO69_02225"/>
<dbReference type="RefSeq" id="WP_126038643.1">
    <property type="nucleotide sequence ID" value="NZ_CP034438.1"/>
</dbReference>
<dbReference type="NCBIfam" id="NF008761">
    <property type="entry name" value="PRK11797.1"/>
    <property type="match status" value="1"/>
</dbReference>
<evidence type="ECO:0000256" key="4">
    <source>
        <dbReference type="ARBA" id="ARBA00023235"/>
    </source>
</evidence>
<evidence type="ECO:0000313" key="6">
    <source>
        <dbReference type="EMBL" id="AZN29245.1"/>
    </source>
</evidence>
<dbReference type="Pfam" id="PF05025">
    <property type="entry name" value="RbsD_FucU"/>
    <property type="match status" value="1"/>
</dbReference>
<keyword evidence="3" id="KW-0963">Cytoplasm</keyword>
<comment type="catalytic activity">
    <reaction evidence="1">
        <text>beta-D-ribopyranose = beta-D-ribofuranose</text>
        <dbReference type="Rhea" id="RHEA:25432"/>
        <dbReference type="ChEBI" id="CHEBI:27476"/>
        <dbReference type="ChEBI" id="CHEBI:47002"/>
        <dbReference type="EC" id="5.4.99.62"/>
    </reaction>
</comment>
<dbReference type="Proteomes" id="UP000270021">
    <property type="component" value="Chromosome"/>
</dbReference>
<dbReference type="GO" id="GO:0048029">
    <property type="term" value="F:monosaccharide binding"/>
    <property type="evidence" value="ECO:0007669"/>
    <property type="project" value="InterPro"/>
</dbReference>
<name>A0A3S8Z701_9ACTO</name>
<evidence type="ECO:0000313" key="7">
    <source>
        <dbReference type="Proteomes" id="UP000270021"/>
    </source>
</evidence>
<sequence>MKNRGILNAELARAVASMGHTDIMMVVDAGFPIPNGAWRIDLAIQQDLPTHEQIIPLLASELIVEQTFVAEDVLEYNPVLNKLVQESFPAAEHSTAKHEDLLGSIAARAKVIVRTGAFNPWGNVALVSGIDAPIWFDRPGVTTPDSYKARIEAIKKEGN</sequence>
<keyword evidence="5" id="KW-0119">Carbohydrate metabolism</keyword>
<evidence type="ECO:0000256" key="1">
    <source>
        <dbReference type="ARBA" id="ARBA00000223"/>
    </source>
</evidence>
<dbReference type="EMBL" id="CP034438">
    <property type="protein sequence ID" value="AZN29245.1"/>
    <property type="molecule type" value="Genomic_DNA"/>
</dbReference>
<evidence type="ECO:0000256" key="2">
    <source>
        <dbReference type="ARBA" id="ARBA00012862"/>
    </source>
</evidence>
<evidence type="ECO:0000256" key="3">
    <source>
        <dbReference type="ARBA" id="ARBA00022490"/>
    </source>
</evidence>
<dbReference type="SUPFAM" id="SSF102546">
    <property type="entry name" value="RbsD-like"/>
    <property type="match status" value="1"/>
</dbReference>
<dbReference type="GO" id="GO:0005829">
    <property type="term" value="C:cytosol"/>
    <property type="evidence" value="ECO:0007669"/>
    <property type="project" value="TreeGrafter"/>
</dbReference>
<dbReference type="EC" id="5.4.99.62" evidence="2"/>
<dbReference type="InterPro" id="IPR023064">
    <property type="entry name" value="D-ribose_pyranase"/>
</dbReference>
<dbReference type="PANTHER" id="PTHR37831:SF1">
    <property type="entry name" value="D-RIBOSE PYRANASE"/>
    <property type="match status" value="1"/>
</dbReference>
<evidence type="ECO:0000256" key="5">
    <source>
        <dbReference type="ARBA" id="ARBA00023277"/>
    </source>
</evidence>
<dbReference type="GO" id="GO:0062193">
    <property type="term" value="F:D-ribose pyranase activity"/>
    <property type="evidence" value="ECO:0007669"/>
    <property type="project" value="UniProtKB-EC"/>
</dbReference>
<keyword evidence="4 6" id="KW-0413">Isomerase</keyword>
<reference evidence="6 7" key="1">
    <citation type="submission" date="2018-12" db="EMBL/GenBank/DDBJ databases">
        <title>Complete genome sequence of Flaviflexus salsibiostraticola KCTC 33148.</title>
        <authorList>
            <person name="Bae J.-W."/>
        </authorList>
    </citation>
    <scope>NUCLEOTIDE SEQUENCE [LARGE SCALE GENOMIC DNA]</scope>
    <source>
        <strain evidence="6 7">KCTC 33148</strain>
    </source>
</reference>